<evidence type="ECO:0000313" key="4">
    <source>
        <dbReference type="EMBL" id="KAH3832004.1"/>
    </source>
</evidence>
<sequence length="212" mass="24396">MRKFYSSQQLENEPVVKYAMRLEEIFDQAVQLKAVRRTDTDILKKVLHAGLTRDLKHMSIYQCDKIENYDEFKRELRKIETELKGPVKEQKSCKAAVNITPEANNDLSEMKTLLLQLSERIANLEKEKGNTRNTNHSRYPVGRRGAYMGRISSGRGTYMPSRPTAGTSFQSTCYMCNQKGHTIRTCPLNNDSDVICFKCNQKGHRQLNCPKV</sequence>
<comment type="caution">
    <text evidence="4">The sequence shown here is derived from an EMBL/GenBank/DDBJ whole genome shotgun (WGS) entry which is preliminary data.</text>
</comment>
<feature type="domain" description="CCHC-type" evidence="3">
    <location>
        <begin position="173"/>
        <end position="187"/>
    </location>
</feature>
<feature type="coiled-coil region" evidence="2">
    <location>
        <begin position="107"/>
        <end position="134"/>
    </location>
</feature>
<dbReference type="EMBL" id="JAIWYP010000004">
    <property type="protein sequence ID" value="KAH3832004.1"/>
    <property type="molecule type" value="Genomic_DNA"/>
</dbReference>
<name>A0A9D4HEI8_DREPO</name>
<keyword evidence="1" id="KW-0479">Metal-binding</keyword>
<evidence type="ECO:0000313" key="5">
    <source>
        <dbReference type="Proteomes" id="UP000828390"/>
    </source>
</evidence>
<accession>A0A9D4HEI8</accession>
<dbReference type="InterPro" id="IPR001878">
    <property type="entry name" value="Znf_CCHC"/>
</dbReference>
<evidence type="ECO:0000256" key="2">
    <source>
        <dbReference type="SAM" id="Coils"/>
    </source>
</evidence>
<gene>
    <name evidence="4" type="ORF">DPMN_105278</name>
</gene>
<reference evidence="4" key="1">
    <citation type="journal article" date="2019" name="bioRxiv">
        <title>The Genome of the Zebra Mussel, Dreissena polymorpha: A Resource for Invasive Species Research.</title>
        <authorList>
            <person name="McCartney M.A."/>
            <person name="Auch B."/>
            <person name="Kono T."/>
            <person name="Mallez S."/>
            <person name="Zhang Y."/>
            <person name="Obille A."/>
            <person name="Becker A."/>
            <person name="Abrahante J.E."/>
            <person name="Garbe J."/>
            <person name="Badalamenti J.P."/>
            <person name="Herman A."/>
            <person name="Mangelson H."/>
            <person name="Liachko I."/>
            <person name="Sullivan S."/>
            <person name="Sone E.D."/>
            <person name="Koren S."/>
            <person name="Silverstein K.A.T."/>
            <person name="Beckman K.B."/>
            <person name="Gohl D.M."/>
        </authorList>
    </citation>
    <scope>NUCLEOTIDE SEQUENCE</scope>
    <source>
        <strain evidence="4">Duluth1</strain>
        <tissue evidence="4">Whole animal</tissue>
    </source>
</reference>
<evidence type="ECO:0000256" key="1">
    <source>
        <dbReference type="PROSITE-ProRule" id="PRU00047"/>
    </source>
</evidence>
<reference evidence="4" key="2">
    <citation type="submission" date="2020-11" db="EMBL/GenBank/DDBJ databases">
        <authorList>
            <person name="McCartney M.A."/>
            <person name="Auch B."/>
            <person name="Kono T."/>
            <person name="Mallez S."/>
            <person name="Becker A."/>
            <person name="Gohl D.M."/>
            <person name="Silverstein K.A.T."/>
            <person name="Koren S."/>
            <person name="Bechman K.B."/>
            <person name="Herman A."/>
            <person name="Abrahante J.E."/>
            <person name="Garbe J."/>
        </authorList>
    </citation>
    <scope>NUCLEOTIDE SEQUENCE</scope>
    <source>
        <strain evidence="4">Duluth1</strain>
        <tissue evidence="4">Whole animal</tissue>
    </source>
</reference>
<dbReference type="Gene3D" id="4.10.60.10">
    <property type="entry name" value="Zinc finger, CCHC-type"/>
    <property type="match status" value="1"/>
</dbReference>
<dbReference type="Pfam" id="PF00098">
    <property type="entry name" value="zf-CCHC"/>
    <property type="match status" value="1"/>
</dbReference>
<proteinExistence type="predicted"/>
<dbReference type="AlphaFoldDB" id="A0A9D4HEI8"/>
<dbReference type="SUPFAM" id="SSF57756">
    <property type="entry name" value="Retrovirus zinc finger-like domains"/>
    <property type="match status" value="1"/>
</dbReference>
<keyword evidence="1" id="KW-0862">Zinc</keyword>
<dbReference type="SMART" id="SM00343">
    <property type="entry name" value="ZnF_C2HC"/>
    <property type="match status" value="2"/>
</dbReference>
<dbReference type="GO" id="GO:0003676">
    <property type="term" value="F:nucleic acid binding"/>
    <property type="evidence" value="ECO:0007669"/>
    <property type="project" value="InterPro"/>
</dbReference>
<keyword evidence="1" id="KW-0863">Zinc-finger</keyword>
<dbReference type="GO" id="GO:0008270">
    <property type="term" value="F:zinc ion binding"/>
    <property type="evidence" value="ECO:0007669"/>
    <property type="project" value="UniProtKB-KW"/>
</dbReference>
<protein>
    <recommendedName>
        <fullName evidence="3">CCHC-type domain-containing protein</fullName>
    </recommendedName>
</protein>
<evidence type="ECO:0000259" key="3">
    <source>
        <dbReference type="PROSITE" id="PS50158"/>
    </source>
</evidence>
<dbReference type="PROSITE" id="PS50158">
    <property type="entry name" value="ZF_CCHC"/>
    <property type="match status" value="2"/>
</dbReference>
<keyword evidence="2" id="KW-0175">Coiled coil</keyword>
<keyword evidence="5" id="KW-1185">Reference proteome</keyword>
<dbReference type="InterPro" id="IPR036875">
    <property type="entry name" value="Znf_CCHC_sf"/>
</dbReference>
<organism evidence="4 5">
    <name type="scientific">Dreissena polymorpha</name>
    <name type="common">Zebra mussel</name>
    <name type="synonym">Mytilus polymorpha</name>
    <dbReference type="NCBI Taxonomy" id="45954"/>
    <lineage>
        <taxon>Eukaryota</taxon>
        <taxon>Metazoa</taxon>
        <taxon>Spiralia</taxon>
        <taxon>Lophotrochozoa</taxon>
        <taxon>Mollusca</taxon>
        <taxon>Bivalvia</taxon>
        <taxon>Autobranchia</taxon>
        <taxon>Heteroconchia</taxon>
        <taxon>Euheterodonta</taxon>
        <taxon>Imparidentia</taxon>
        <taxon>Neoheterodontei</taxon>
        <taxon>Myida</taxon>
        <taxon>Dreissenoidea</taxon>
        <taxon>Dreissenidae</taxon>
        <taxon>Dreissena</taxon>
    </lineage>
</organism>
<dbReference type="Proteomes" id="UP000828390">
    <property type="component" value="Unassembled WGS sequence"/>
</dbReference>
<feature type="domain" description="CCHC-type" evidence="3">
    <location>
        <begin position="196"/>
        <end position="211"/>
    </location>
</feature>